<dbReference type="CDD" id="cd00349">
    <property type="entry name" value="Ribosomal_L11"/>
    <property type="match status" value="1"/>
</dbReference>
<dbReference type="GO" id="GO:0070180">
    <property type="term" value="F:large ribosomal subunit rRNA binding"/>
    <property type="evidence" value="ECO:0007669"/>
    <property type="project" value="UniProtKB-UniRule"/>
</dbReference>
<dbReference type="InterPro" id="IPR020784">
    <property type="entry name" value="Ribosomal_uL11_N"/>
</dbReference>
<evidence type="ECO:0000259" key="7">
    <source>
        <dbReference type="Pfam" id="PF00298"/>
    </source>
</evidence>
<dbReference type="SUPFAM" id="SSF46906">
    <property type="entry name" value="Ribosomal protein L11, C-terminal domain"/>
    <property type="match status" value="1"/>
</dbReference>
<dbReference type="InterPro" id="IPR020783">
    <property type="entry name" value="Ribosomal_uL11_C"/>
</dbReference>
<comment type="caution">
    <text evidence="9">The sequence shown here is derived from an EMBL/GenBank/DDBJ whole genome shotgun (WGS) entry which is preliminary data.</text>
</comment>
<dbReference type="NCBIfam" id="TIGR01632">
    <property type="entry name" value="L11_bact"/>
    <property type="match status" value="1"/>
</dbReference>
<dbReference type="GO" id="GO:0022625">
    <property type="term" value="C:cytosolic large ribosomal subunit"/>
    <property type="evidence" value="ECO:0007669"/>
    <property type="project" value="TreeGrafter"/>
</dbReference>
<sequence>MAKKIKTVIKVNLKAGEATPAPPLGPALGQHGVAIMDFVKAYNDRTAKMKGEVVPAVITIYEDRSFTFETKKAPVADMIKKELGLPKGSGTTPREIVGTLKNDQLEKIAKDKMDDLNTEDIEAAKKVVAGTARSMGVKTEE</sequence>
<dbReference type="InterPro" id="IPR036769">
    <property type="entry name" value="Ribosomal_uL11_C_sf"/>
</dbReference>
<dbReference type="PANTHER" id="PTHR11661">
    <property type="entry name" value="60S RIBOSOMAL PROTEIN L12"/>
    <property type="match status" value="1"/>
</dbReference>
<keyword evidence="2 4" id="KW-0689">Ribosomal protein</keyword>
<dbReference type="Pfam" id="PF03946">
    <property type="entry name" value="Ribosomal_L11_N"/>
    <property type="match status" value="1"/>
</dbReference>
<dbReference type="AlphaFoldDB" id="A0A0G0SRQ7"/>
<dbReference type="Gene3D" id="1.10.10.250">
    <property type="entry name" value="Ribosomal protein L11, C-terminal domain"/>
    <property type="match status" value="1"/>
</dbReference>
<gene>
    <name evidence="4" type="primary">rplK</name>
    <name evidence="9" type="ORF">UT61_C0053G0023</name>
</gene>
<name>A0A0G0SRQ7_9BACT</name>
<evidence type="ECO:0000256" key="5">
    <source>
        <dbReference type="RuleBase" id="RU003978"/>
    </source>
</evidence>
<dbReference type="PATRIC" id="fig|1618552.3.peg.1069"/>
<evidence type="ECO:0000256" key="4">
    <source>
        <dbReference type="HAMAP-Rule" id="MF_00736"/>
    </source>
</evidence>
<dbReference type="InterPro" id="IPR006519">
    <property type="entry name" value="Ribosomal_uL11_bac-typ"/>
</dbReference>
<dbReference type="InterPro" id="IPR036796">
    <property type="entry name" value="Ribosomal_uL11_N_sf"/>
</dbReference>
<comment type="PTM">
    <text evidence="4 6">One or more lysine residues are methylated.</text>
</comment>
<dbReference type="EMBL" id="LBXL01000053">
    <property type="protein sequence ID" value="KKR28287.1"/>
    <property type="molecule type" value="Genomic_DNA"/>
</dbReference>
<organism evidence="9 10">
    <name type="scientific">Candidatus Woesebacteria bacterium GW2011_GWA1_39_8</name>
    <dbReference type="NCBI Taxonomy" id="1618552"/>
    <lineage>
        <taxon>Bacteria</taxon>
        <taxon>Candidatus Woeseibacteriota</taxon>
    </lineage>
</organism>
<proteinExistence type="inferred from homology"/>
<comment type="similarity">
    <text evidence="1 4 5">Belongs to the universal ribosomal protein uL11 family.</text>
</comment>
<dbReference type="PANTHER" id="PTHR11661:SF1">
    <property type="entry name" value="LARGE RIBOSOMAL SUBUNIT PROTEIN UL11M"/>
    <property type="match status" value="1"/>
</dbReference>
<keyword evidence="4 6" id="KW-0694">RNA-binding</keyword>
<feature type="domain" description="Large ribosomal subunit protein uL11 N-terminal" evidence="8">
    <location>
        <begin position="9"/>
        <end position="66"/>
    </location>
</feature>
<evidence type="ECO:0000313" key="9">
    <source>
        <dbReference type="EMBL" id="KKR28287.1"/>
    </source>
</evidence>
<dbReference type="SUPFAM" id="SSF54747">
    <property type="entry name" value="Ribosomal L11/L12e N-terminal domain"/>
    <property type="match status" value="1"/>
</dbReference>
<keyword evidence="4 6" id="KW-0699">rRNA-binding</keyword>
<accession>A0A0G0SRQ7</accession>
<dbReference type="SMART" id="SM00649">
    <property type="entry name" value="RL11"/>
    <property type="match status" value="1"/>
</dbReference>
<evidence type="ECO:0000256" key="6">
    <source>
        <dbReference type="RuleBase" id="RU003979"/>
    </source>
</evidence>
<keyword evidence="4 6" id="KW-0488">Methylation</keyword>
<evidence type="ECO:0000313" key="10">
    <source>
        <dbReference type="Proteomes" id="UP000034793"/>
    </source>
</evidence>
<reference evidence="9 10" key="1">
    <citation type="journal article" date="2015" name="Nature">
        <title>rRNA introns, odd ribosomes, and small enigmatic genomes across a large radiation of phyla.</title>
        <authorList>
            <person name="Brown C.T."/>
            <person name="Hug L.A."/>
            <person name="Thomas B.C."/>
            <person name="Sharon I."/>
            <person name="Castelle C.J."/>
            <person name="Singh A."/>
            <person name="Wilkins M.J."/>
            <person name="Williams K.H."/>
            <person name="Banfield J.F."/>
        </authorList>
    </citation>
    <scope>NUCLEOTIDE SEQUENCE [LARGE SCALE GENOMIC DNA]</scope>
</reference>
<comment type="function">
    <text evidence="4 6">Forms part of the ribosomal stalk which helps the ribosome interact with GTP-bound translation factors.</text>
</comment>
<evidence type="ECO:0000256" key="2">
    <source>
        <dbReference type="ARBA" id="ARBA00022980"/>
    </source>
</evidence>
<dbReference type="GO" id="GO:0003735">
    <property type="term" value="F:structural constituent of ribosome"/>
    <property type="evidence" value="ECO:0007669"/>
    <property type="project" value="InterPro"/>
</dbReference>
<evidence type="ECO:0000256" key="1">
    <source>
        <dbReference type="ARBA" id="ARBA00010537"/>
    </source>
</evidence>
<comment type="subunit">
    <text evidence="4">Part of the ribosomal stalk of the 50S ribosomal subunit. Interacts with L10 and the large rRNA to form the base of the stalk. L10 forms an elongated spine to which L12 dimers bind in a sequential fashion forming a multimeric L10(L12)X complex.</text>
</comment>
<dbReference type="Proteomes" id="UP000034793">
    <property type="component" value="Unassembled WGS sequence"/>
</dbReference>
<dbReference type="InterPro" id="IPR000911">
    <property type="entry name" value="Ribosomal_uL11"/>
</dbReference>
<keyword evidence="3 4" id="KW-0687">Ribonucleoprotein</keyword>
<dbReference type="GO" id="GO:0006412">
    <property type="term" value="P:translation"/>
    <property type="evidence" value="ECO:0007669"/>
    <property type="project" value="UniProtKB-UniRule"/>
</dbReference>
<dbReference type="FunFam" id="3.30.1550.10:FF:000005">
    <property type="entry name" value="50S ribosomal protein L11"/>
    <property type="match status" value="1"/>
</dbReference>
<protein>
    <recommendedName>
        <fullName evidence="4">Large ribosomal subunit protein uL11</fullName>
    </recommendedName>
</protein>
<evidence type="ECO:0000256" key="3">
    <source>
        <dbReference type="ARBA" id="ARBA00023274"/>
    </source>
</evidence>
<feature type="domain" description="Large ribosomal subunit protein uL11 C-terminal" evidence="7">
    <location>
        <begin position="71"/>
        <end position="138"/>
    </location>
</feature>
<dbReference type="Gene3D" id="3.30.1550.10">
    <property type="entry name" value="Ribosomal protein L11/L12, N-terminal domain"/>
    <property type="match status" value="1"/>
</dbReference>
<dbReference type="HAMAP" id="MF_00736">
    <property type="entry name" value="Ribosomal_uL11"/>
    <property type="match status" value="1"/>
</dbReference>
<evidence type="ECO:0000259" key="8">
    <source>
        <dbReference type="Pfam" id="PF03946"/>
    </source>
</evidence>
<dbReference type="Pfam" id="PF00298">
    <property type="entry name" value="Ribosomal_L11"/>
    <property type="match status" value="1"/>
</dbReference>